<gene>
    <name evidence="2" type="ORF">AWC01_14920</name>
</gene>
<evidence type="ECO:0000313" key="3">
    <source>
        <dbReference type="Proteomes" id="UP000193564"/>
    </source>
</evidence>
<organism evidence="2 3">
    <name type="scientific">Mycolicibacterium doricum</name>
    <dbReference type="NCBI Taxonomy" id="126673"/>
    <lineage>
        <taxon>Bacteria</taxon>
        <taxon>Bacillati</taxon>
        <taxon>Actinomycetota</taxon>
        <taxon>Actinomycetes</taxon>
        <taxon>Mycobacteriales</taxon>
        <taxon>Mycobacteriaceae</taxon>
        <taxon>Mycolicibacterium</taxon>
    </lineage>
</organism>
<protein>
    <submittedName>
        <fullName evidence="2">Uncharacterized protein</fullName>
    </submittedName>
</protein>
<feature type="region of interest" description="Disordered" evidence="1">
    <location>
        <begin position="1"/>
        <end position="47"/>
    </location>
</feature>
<dbReference type="AlphaFoldDB" id="A0A1X1T0X0"/>
<dbReference type="Proteomes" id="UP000193564">
    <property type="component" value="Unassembled WGS sequence"/>
</dbReference>
<name>A0A1X1T0X0_9MYCO</name>
<proteinExistence type="predicted"/>
<evidence type="ECO:0000256" key="1">
    <source>
        <dbReference type="SAM" id="MobiDB-lite"/>
    </source>
</evidence>
<dbReference type="EMBL" id="LQOS01000043">
    <property type="protein sequence ID" value="ORV37937.1"/>
    <property type="molecule type" value="Genomic_DNA"/>
</dbReference>
<accession>A0A1X1T0X0</accession>
<feature type="compositionally biased region" description="Basic and acidic residues" evidence="1">
    <location>
        <begin position="35"/>
        <end position="47"/>
    </location>
</feature>
<sequence length="79" mass="8149">MSGPIQDLDVAARPHGDDAPVGNGEPFGGGVGVVDSEHGRGKDEVGGRHSGILATLLTCDLRFRAHENSGYFFSVAGVD</sequence>
<reference evidence="2 3" key="1">
    <citation type="submission" date="2016-01" db="EMBL/GenBank/DDBJ databases">
        <title>The new phylogeny of the genus Mycobacterium.</title>
        <authorList>
            <person name="Tarcisio F."/>
            <person name="Conor M."/>
            <person name="Antonella G."/>
            <person name="Elisabetta G."/>
            <person name="Giulia F.S."/>
            <person name="Sara T."/>
            <person name="Anna F."/>
            <person name="Clotilde B."/>
            <person name="Roberto B."/>
            <person name="Veronica D.S."/>
            <person name="Fabio R."/>
            <person name="Monica P."/>
            <person name="Olivier J."/>
            <person name="Enrico T."/>
            <person name="Nicola S."/>
        </authorList>
    </citation>
    <scope>NUCLEOTIDE SEQUENCE [LARGE SCALE GENOMIC DNA]</scope>
    <source>
        <strain evidence="2 3">DSM 44339</strain>
    </source>
</reference>
<keyword evidence="3" id="KW-1185">Reference proteome</keyword>
<comment type="caution">
    <text evidence="2">The sequence shown here is derived from an EMBL/GenBank/DDBJ whole genome shotgun (WGS) entry which is preliminary data.</text>
</comment>
<evidence type="ECO:0000313" key="2">
    <source>
        <dbReference type="EMBL" id="ORV37937.1"/>
    </source>
</evidence>